<evidence type="ECO:0000313" key="5">
    <source>
        <dbReference type="Proteomes" id="UP000315711"/>
    </source>
</evidence>
<organism evidence="4 5">
    <name type="scientific">Halalkalibacter nanhaiisediminis</name>
    <dbReference type="NCBI Taxonomy" id="688079"/>
    <lineage>
        <taxon>Bacteria</taxon>
        <taxon>Bacillati</taxon>
        <taxon>Bacillota</taxon>
        <taxon>Bacilli</taxon>
        <taxon>Bacillales</taxon>
        <taxon>Bacillaceae</taxon>
        <taxon>Halalkalibacter</taxon>
    </lineage>
</organism>
<evidence type="ECO:0000259" key="2">
    <source>
        <dbReference type="Pfam" id="PF01370"/>
    </source>
</evidence>
<dbReference type="InterPro" id="IPR010099">
    <property type="entry name" value="SDR39U1"/>
</dbReference>
<evidence type="ECO:0000259" key="3">
    <source>
        <dbReference type="Pfam" id="PF08338"/>
    </source>
</evidence>
<feature type="domain" description="NAD-dependent epimerase/dehydratase" evidence="2">
    <location>
        <begin position="3"/>
        <end position="221"/>
    </location>
</feature>
<dbReference type="CDD" id="cd05242">
    <property type="entry name" value="SDR_a8"/>
    <property type="match status" value="1"/>
</dbReference>
<dbReference type="InterPro" id="IPR013549">
    <property type="entry name" value="DUF1731"/>
</dbReference>
<dbReference type="Pfam" id="PF01370">
    <property type="entry name" value="Epimerase"/>
    <property type="match status" value="1"/>
</dbReference>
<feature type="domain" description="DUF1731" evidence="3">
    <location>
        <begin position="253"/>
        <end position="299"/>
    </location>
</feature>
<dbReference type="AlphaFoldDB" id="A0A562Q826"/>
<dbReference type="InterPro" id="IPR001509">
    <property type="entry name" value="Epimerase_deHydtase"/>
</dbReference>
<evidence type="ECO:0008006" key="6">
    <source>
        <dbReference type="Google" id="ProtNLM"/>
    </source>
</evidence>
<dbReference type="PANTHER" id="PTHR11092">
    <property type="entry name" value="SUGAR NUCLEOTIDE EPIMERASE RELATED"/>
    <property type="match status" value="1"/>
</dbReference>
<dbReference type="InterPro" id="IPR036291">
    <property type="entry name" value="NAD(P)-bd_dom_sf"/>
</dbReference>
<dbReference type="OrthoDB" id="9801773at2"/>
<protein>
    <recommendedName>
        <fullName evidence="6">TIGR01777 family protein</fullName>
    </recommendedName>
</protein>
<evidence type="ECO:0000256" key="1">
    <source>
        <dbReference type="ARBA" id="ARBA00009353"/>
    </source>
</evidence>
<dbReference type="EMBL" id="VLKZ01000016">
    <property type="protein sequence ID" value="TWI52889.1"/>
    <property type="molecule type" value="Genomic_DNA"/>
</dbReference>
<reference evidence="4 5" key="1">
    <citation type="journal article" date="2015" name="Stand. Genomic Sci.">
        <title>Genomic Encyclopedia of Bacterial and Archaeal Type Strains, Phase III: the genomes of soil and plant-associated and newly described type strains.</title>
        <authorList>
            <person name="Whitman W.B."/>
            <person name="Woyke T."/>
            <person name="Klenk H.P."/>
            <person name="Zhou Y."/>
            <person name="Lilburn T.G."/>
            <person name="Beck B.J."/>
            <person name="De Vos P."/>
            <person name="Vandamme P."/>
            <person name="Eisen J.A."/>
            <person name="Garrity G."/>
            <person name="Hugenholtz P."/>
            <person name="Kyrpides N.C."/>
        </authorList>
    </citation>
    <scope>NUCLEOTIDE SEQUENCE [LARGE SCALE GENOMIC DNA]</scope>
    <source>
        <strain evidence="4 5">CGMCC 1.10116</strain>
    </source>
</reference>
<dbReference type="Proteomes" id="UP000315711">
    <property type="component" value="Unassembled WGS sequence"/>
</dbReference>
<dbReference type="SUPFAM" id="SSF51735">
    <property type="entry name" value="NAD(P)-binding Rossmann-fold domains"/>
    <property type="match status" value="1"/>
</dbReference>
<dbReference type="PANTHER" id="PTHR11092:SF0">
    <property type="entry name" value="EPIMERASE FAMILY PROTEIN SDR39U1"/>
    <property type="match status" value="1"/>
</dbReference>
<proteinExistence type="inferred from homology"/>
<comment type="caution">
    <text evidence="4">The sequence shown here is derived from an EMBL/GenBank/DDBJ whole genome shotgun (WGS) entry which is preliminary data.</text>
</comment>
<dbReference type="Gene3D" id="3.40.50.720">
    <property type="entry name" value="NAD(P)-binding Rossmann-like Domain"/>
    <property type="match status" value="1"/>
</dbReference>
<dbReference type="Pfam" id="PF08338">
    <property type="entry name" value="DUF1731"/>
    <property type="match status" value="1"/>
</dbReference>
<keyword evidence="5" id="KW-1185">Reference proteome</keyword>
<name>A0A562Q826_9BACI</name>
<comment type="similarity">
    <text evidence="1">Belongs to the NAD(P)-dependent epimerase/dehydratase family. SDR39U1 subfamily.</text>
</comment>
<dbReference type="NCBIfam" id="TIGR01777">
    <property type="entry name" value="yfcH"/>
    <property type="match status" value="1"/>
</dbReference>
<accession>A0A562Q826</accession>
<sequence>MKIAISGGSGFIGTKLTDRLVDQGHTVYILTRNAANKPAKSNVKYVEWLKDDTNPEVDLEGIDAIVNLAGESIGDGRWTSERKKQILESRINSTRAVMDVLKKLNEKPDVLVNASAIGYYGNSQMETFTEDSPPIEMNFLADVVQKWEAEAAKASELGIRVAYCRLGIVLDKNEGALNRMLLPYRLFIGGTIGSGEQWLSWVHIDDVVGMFQFAIENEEVEGPMNVTAPSPIQMKDFGKQVATVLTRPHWIPAPAFALKIILGEMSTLVLDGQKVLPKKAEELNYPYAFLSLKPALENLLK</sequence>
<evidence type="ECO:0000313" key="4">
    <source>
        <dbReference type="EMBL" id="TWI52889.1"/>
    </source>
</evidence>
<gene>
    <name evidence="4" type="ORF">IQ10_03584</name>
</gene>
<dbReference type="RefSeq" id="WP_144451753.1">
    <property type="nucleotide sequence ID" value="NZ_VLKZ01000016.1"/>
</dbReference>